<feature type="region of interest" description="Disordered" evidence="1">
    <location>
        <begin position="32"/>
        <end position="51"/>
    </location>
</feature>
<sequence>MEELDGQREHPGNAVSRGQGGDYASVRLLQREHSAKETTGSDSVRYTEADDDLPTAIVSVSGEQRCVKLDSGARFTVAGTE</sequence>
<dbReference type="Proteomes" id="UP000704712">
    <property type="component" value="Unassembled WGS sequence"/>
</dbReference>
<accession>A0A8S9UYA7</accession>
<evidence type="ECO:0000256" key="1">
    <source>
        <dbReference type="SAM" id="MobiDB-lite"/>
    </source>
</evidence>
<protein>
    <submittedName>
        <fullName evidence="2">Uncharacterized protein</fullName>
    </submittedName>
</protein>
<feature type="compositionally biased region" description="Basic and acidic residues" evidence="1">
    <location>
        <begin position="1"/>
        <end position="11"/>
    </location>
</feature>
<feature type="region of interest" description="Disordered" evidence="1">
    <location>
        <begin position="1"/>
        <end position="25"/>
    </location>
</feature>
<comment type="caution">
    <text evidence="2">The sequence shown here is derived from an EMBL/GenBank/DDBJ whole genome shotgun (WGS) entry which is preliminary data.</text>
</comment>
<dbReference type="AlphaFoldDB" id="A0A8S9UYA7"/>
<organism evidence="2 3">
    <name type="scientific">Phytophthora infestans</name>
    <name type="common">Potato late blight agent</name>
    <name type="synonym">Botrytis infestans</name>
    <dbReference type="NCBI Taxonomy" id="4787"/>
    <lineage>
        <taxon>Eukaryota</taxon>
        <taxon>Sar</taxon>
        <taxon>Stramenopiles</taxon>
        <taxon>Oomycota</taxon>
        <taxon>Peronosporomycetes</taxon>
        <taxon>Peronosporales</taxon>
        <taxon>Peronosporaceae</taxon>
        <taxon>Phytophthora</taxon>
    </lineage>
</organism>
<evidence type="ECO:0000313" key="3">
    <source>
        <dbReference type="Proteomes" id="UP000704712"/>
    </source>
</evidence>
<evidence type="ECO:0000313" key="2">
    <source>
        <dbReference type="EMBL" id="KAF4146075.1"/>
    </source>
</evidence>
<gene>
    <name evidence="2" type="ORF">GN958_ATG04741</name>
</gene>
<reference evidence="2" key="1">
    <citation type="submission" date="2020-03" db="EMBL/GenBank/DDBJ databases">
        <title>Hybrid Assembly of Korean Phytophthora infestans isolates.</title>
        <authorList>
            <person name="Prokchorchik M."/>
            <person name="Lee Y."/>
            <person name="Seo J."/>
            <person name="Cho J.-H."/>
            <person name="Park Y.-E."/>
            <person name="Jang D.-C."/>
            <person name="Im J.-S."/>
            <person name="Choi J.-G."/>
            <person name="Park H.-J."/>
            <person name="Lee G.-B."/>
            <person name="Lee Y.-G."/>
            <person name="Hong S.-Y."/>
            <person name="Cho K."/>
            <person name="Sohn K.H."/>
        </authorList>
    </citation>
    <scope>NUCLEOTIDE SEQUENCE</scope>
    <source>
        <strain evidence="2">KR_2_A2</strain>
    </source>
</reference>
<proteinExistence type="predicted"/>
<name>A0A8S9UYA7_PHYIN</name>
<dbReference type="EMBL" id="JAACNO010000648">
    <property type="protein sequence ID" value="KAF4146075.1"/>
    <property type="molecule type" value="Genomic_DNA"/>
</dbReference>